<dbReference type="Pfam" id="PF20235">
    <property type="entry name" value="PIR2-like_helical"/>
    <property type="match status" value="1"/>
</dbReference>
<dbReference type="Pfam" id="PF13920">
    <property type="entry name" value="zf-C3HC4_3"/>
    <property type="match status" value="1"/>
</dbReference>
<dbReference type="GO" id="GO:0008270">
    <property type="term" value="F:zinc ion binding"/>
    <property type="evidence" value="ECO:0007669"/>
    <property type="project" value="UniProtKB-KW"/>
</dbReference>
<proteinExistence type="predicted"/>
<dbReference type="InterPro" id="IPR001841">
    <property type="entry name" value="Znf_RING"/>
</dbReference>
<feature type="coiled-coil region" evidence="2">
    <location>
        <begin position="551"/>
        <end position="635"/>
    </location>
</feature>
<comment type="caution">
    <text evidence="5">The sequence shown here is derived from an EMBL/GenBank/DDBJ whole genome shotgun (WGS) entry which is preliminary data.</text>
</comment>
<evidence type="ECO:0000259" key="4">
    <source>
        <dbReference type="PROSITE" id="PS50089"/>
    </source>
</evidence>
<keyword evidence="1" id="KW-0863">Zinc-finger</keyword>
<name>A0AA87ZQC7_FICCA</name>
<organism evidence="5 6">
    <name type="scientific">Ficus carica</name>
    <name type="common">Common fig</name>
    <dbReference type="NCBI Taxonomy" id="3494"/>
    <lineage>
        <taxon>Eukaryota</taxon>
        <taxon>Viridiplantae</taxon>
        <taxon>Streptophyta</taxon>
        <taxon>Embryophyta</taxon>
        <taxon>Tracheophyta</taxon>
        <taxon>Spermatophyta</taxon>
        <taxon>Magnoliopsida</taxon>
        <taxon>eudicotyledons</taxon>
        <taxon>Gunneridae</taxon>
        <taxon>Pentapetalae</taxon>
        <taxon>rosids</taxon>
        <taxon>fabids</taxon>
        <taxon>Rosales</taxon>
        <taxon>Moraceae</taxon>
        <taxon>Ficeae</taxon>
        <taxon>Ficus</taxon>
    </lineage>
</organism>
<feature type="region of interest" description="Disordered" evidence="3">
    <location>
        <begin position="190"/>
        <end position="211"/>
    </location>
</feature>
<dbReference type="Proteomes" id="UP001187192">
    <property type="component" value="Unassembled WGS sequence"/>
</dbReference>
<keyword evidence="2" id="KW-0175">Coiled coil</keyword>
<feature type="domain" description="RING-type" evidence="4">
    <location>
        <begin position="697"/>
        <end position="737"/>
    </location>
</feature>
<dbReference type="CDD" id="cd23128">
    <property type="entry name" value="RING-HC_MIP1-like"/>
    <property type="match status" value="1"/>
</dbReference>
<evidence type="ECO:0000256" key="1">
    <source>
        <dbReference type="PROSITE-ProRule" id="PRU00175"/>
    </source>
</evidence>
<evidence type="ECO:0000256" key="3">
    <source>
        <dbReference type="SAM" id="MobiDB-lite"/>
    </source>
</evidence>
<dbReference type="PROSITE" id="PS50089">
    <property type="entry name" value="ZF_RING_2"/>
    <property type="match status" value="1"/>
</dbReference>
<dbReference type="EMBL" id="BTGU01000007">
    <property type="protein sequence ID" value="GMN38182.1"/>
    <property type="molecule type" value="Genomic_DNA"/>
</dbReference>
<accession>A0AA87ZQC7</accession>
<keyword evidence="1" id="KW-0479">Metal-binding</keyword>
<dbReference type="InterPro" id="IPR013083">
    <property type="entry name" value="Znf_RING/FYVE/PHD"/>
</dbReference>
<sequence>MGSNQDGKEKTGRIELDWDDPIACQLGDLLLDNLDLVFESAVKEISEYGYDEQVAVKAVTRRGLYVDDGGDPIERIIDDALARLKGTKDASNIMTDKFDDLQHMTGYTLLEMVGVLREVRPFLSDGEAMWWLLLCDLNVLQACRMEEDSSGGILGCKDSLQDISFGSVLSQLRSEARNCLSETLKLENVRKHSRPKSPHVPEETSKEETTVTSMLDRLETCLAAIGVNMQMRSEASASEEEKSGVDGQVPNKRQITALLQKQLNLGRTHWGHGSNGPFKSGRLGNYSCMSNDKKPKYIPEIPGLTTKYGSSYSNAELGGRAPLACNKHNASVKKPSTSRKAGNSSRLARKGTLSSMTFVPSKLIEEYLLGEKSYSNSAVNTSGSPTNPDYCVDIPYDKSLGKYLPRDEKDEIILKLVPRLQELQYEIHCWTEWANYKIKQATCRLTKDQLVLRRLRQDPEEDRQSQWEIVAKKLPGIENGLNDIIALVEKTKIDISGLEKDKSLLKKDAEAARLEALESTANYQVALEREQNALKEVRSWEVKNDLLHKEIEMEKKKVASLHQDLDKAKNTHQQVEARCEQERMEKERLVALAASVRKEREQQEILVKEEEDSIKQKAEADKRKNMEDVVKLENKFLRTALKFDASRRAALKEGSFANHLTEAKSLKKGDQNSTSFKKMMNLGNPFQYGGSRQERECVMCLSEEFSVVFVPCSHQVLCEKCNALHEERGMKDCPSCRTPILRRINARFVKP</sequence>
<dbReference type="PANTHER" id="PTHR46405:SF4">
    <property type="entry name" value="E3 UBIQUITIN-PROTEIN LIGASE RF298-RELATED"/>
    <property type="match status" value="1"/>
</dbReference>
<dbReference type="InterPro" id="IPR046527">
    <property type="entry name" value="PIR2-like_helical"/>
</dbReference>
<reference evidence="5" key="1">
    <citation type="submission" date="2023-07" db="EMBL/GenBank/DDBJ databases">
        <title>draft genome sequence of fig (Ficus carica).</title>
        <authorList>
            <person name="Takahashi T."/>
            <person name="Nishimura K."/>
        </authorList>
    </citation>
    <scope>NUCLEOTIDE SEQUENCE</scope>
</reference>
<evidence type="ECO:0000256" key="2">
    <source>
        <dbReference type="SAM" id="Coils"/>
    </source>
</evidence>
<keyword evidence="1" id="KW-0862">Zinc</keyword>
<keyword evidence="6" id="KW-1185">Reference proteome</keyword>
<dbReference type="InterPro" id="IPR046934">
    <property type="entry name" value="PIR2-like"/>
</dbReference>
<dbReference type="Gene3D" id="3.30.40.10">
    <property type="entry name" value="Zinc/RING finger domain, C3HC4 (zinc finger)"/>
    <property type="match status" value="1"/>
</dbReference>
<gene>
    <name evidence="5" type="ORF">TIFTF001_007417</name>
</gene>
<dbReference type="AlphaFoldDB" id="A0AA87ZQC7"/>
<dbReference type="SUPFAM" id="SSF57850">
    <property type="entry name" value="RING/U-box"/>
    <property type="match status" value="1"/>
</dbReference>
<dbReference type="PANTHER" id="PTHR46405">
    <property type="entry name" value="OS05G0141500 PROTEIN"/>
    <property type="match status" value="1"/>
</dbReference>
<evidence type="ECO:0000313" key="5">
    <source>
        <dbReference type="EMBL" id="GMN38182.1"/>
    </source>
</evidence>
<feature type="compositionally biased region" description="Basic and acidic residues" evidence="3">
    <location>
        <begin position="199"/>
        <end position="209"/>
    </location>
</feature>
<protein>
    <recommendedName>
        <fullName evidence="4">RING-type domain-containing protein</fullName>
    </recommendedName>
</protein>
<evidence type="ECO:0000313" key="6">
    <source>
        <dbReference type="Proteomes" id="UP001187192"/>
    </source>
</evidence>